<reference evidence="11 12" key="1">
    <citation type="submission" date="2023-11" db="EMBL/GenBank/DDBJ databases">
        <title>Dfirmibasis_genome.</title>
        <authorList>
            <person name="Edelbroek B."/>
            <person name="Kjellin J."/>
            <person name="Jerlstrom-Hultqvist J."/>
            <person name="Soderbom F."/>
        </authorList>
    </citation>
    <scope>NUCLEOTIDE SEQUENCE [LARGE SCALE GENOMIC DNA]</scope>
    <source>
        <strain evidence="11 12">TNS-C-14</strain>
    </source>
</reference>
<dbReference type="GO" id="GO:0031201">
    <property type="term" value="C:SNARE complex"/>
    <property type="evidence" value="ECO:0007669"/>
    <property type="project" value="TreeGrafter"/>
</dbReference>
<keyword evidence="8" id="KW-0472">Membrane</keyword>
<dbReference type="FunFam" id="1.20.5.110:FF:000002">
    <property type="entry name" value="Vesicle transport through interaction with t-SNAREsB"/>
    <property type="match status" value="1"/>
</dbReference>
<evidence type="ECO:0000256" key="5">
    <source>
        <dbReference type="ARBA" id="ARBA00022927"/>
    </source>
</evidence>
<evidence type="ECO:0000256" key="2">
    <source>
        <dbReference type="ARBA" id="ARBA00006108"/>
    </source>
</evidence>
<comment type="similarity">
    <text evidence="2">Belongs to the VTI1 family.</text>
</comment>
<dbReference type="GO" id="GO:0000149">
    <property type="term" value="F:SNARE binding"/>
    <property type="evidence" value="ECO:0007669"/>
    <property type="project" value="TreeGrafter"/>
</dbReference>
<dbReference type="SMART" id="SM00397">
    <property type="entry name" value="t_SNARE"/>
    <property type="match status" value="1"/>
</dbReference>
<feature type="domain" description="T-SNARE coiled-coil homology" evidence="10">
    <location>
        <begin position="120"/>
        <end position="182"/>
    </location>
</feature>
<dbReference type="InterPro" id="IPR000727">
    <property type="entry name" value="T_SNARE_dom"/>
</dbReference>
<dbReference type="PANTHER" id="PTHR21230:SF95">
    <property type="entry name" value="T-SNARE COILED-COIL HOMOLOGY DOMAIN-CONTAINING PROTEIN"/>
    <property type="match status" value="1"/>
</dbReference>
<accession>A0AAN7YYQ2</accession>
<keyword evidence="6" id="KW-1133">Transmembrane helix</keyword>
<gene>
    <name evidence="11" type="ORF">RB653_002447</name>
</gene>
<dbReference type="GO" id="GO:0015031">
    <property type="term" value="P:protein transport"/>
    <property type="evidence" value="ECO:0007669"/>
    <property type="project" value="UniProtKB-KW"/>
</dbReference>
<evidence type="ECO:0000256" key="9">
    <source>
        <dbReference type="SAM" id="Coils"/>
    </source>
</evidence>
<dbReference type="Pfam" id="PF12352">
    <property type="entry name" value="V-SNARE_C"/>
    <property type="match status" value="1"/>
</dbReference>
<organism evidence="11 12">
    <name type="scientific">Dictyostelium firmibasis</name>
    <dbReference type="NCBI Taxonomy" id="79012"/>
    <lineage>
        <taxon>Eukaryota</taxon>
        <taxon>Amoebozoa</taxon>
        <taxon>Evosea</taxon>
        <taxon>Eumycetozoa</taxon>
        <taxon>Dictyostelia</taxon>
        <taxon>Dictyosteliales</taxon>
        <taxon>Dictyosteliaceae</taxon>
        <taxon>Dictyostelium</taxon>
    </lineage>
</organism>
<evidence type="ECO:0000256" key="1">
    <source>
        <dbReference type="ARBA" id="ARBA00004211"/>
    </source>
</evidence>
<evidence type="ECO:0000256" key="4">
    <source>
        <dbReference type="ARBA" id="ARBA00022692"/>
    </source>
</evidence>
<comment type="caution">
    <text evidence="11">The sequence shown here is derived from an EMBL/GenBank/DDBJ whole genome shotgun (WGS) entry which is preliminary data.</text>
</comment>
<keyword evidence="3" id="KW-0813">Transport</keyword>
<evidence type="ECO:0000313" key="12">
    <source>
        <dbReference type="Proteomes" id="UP001344447"/>
    </source>
</evidence>
<feature type="coiled-coil region" evidence="9">
    <location>
        <begin position="5"/>
        <end position="55"/>
    </location>
</feature>
<dbReference type="AlphaFoldDB" id="A0AAN7YYQ2"/>
<dbReference type="EMBL" id="JAVFKY010000004">
    <property type="protein sequence ID" value="KAK5577505.1"/>
    <property type="molecule type" value="Genomic_DNA"/>
</dbReference>
<dbReference type="PANTHER" id="PTHR21230">
    <property type="entry name" value="VESICLE TRANSPORT V-SNARE PROTEIN VTI1-RELATED"/>
    <property type="match status" value="1"/>
</dbReference>
<keyword evidence="12" id="KW-1185">Reference proteome</keyword>
<dbReference type="Proteomes" id="UP001344447">
    <property type="component" value="Unassembled WGS sequence"/>
</dbReference>
<evidence type="ECO:0000313" key="11">
    <source>
        <dbReference type="EMBL" id="KAK5577505.1"/>
    </source>
</evidence>
<evidence type="ECO:0000259" key="10">
    <source>
        <dbReference type="PROSITE" id="PS50192"/>
    </source>
</evidence>
<dbReference type="Gene3D" id="1.20.5.110">
    <property type="match status" value="1"/>
</dbReference>
<keyword evidence="7 9" id="KW-0175">Coiled coil</keyword>
<keyword evidence="4" id="KW-0812">Transmembrane</keyword>
<comment type="subcellular location">
    <subcellularLocation>
        <location evidence="1">Membrane</location>
        <topology evidence="1">Single-pass type IV membrane protein</topology>
    </subcellularLocation>
</comment>
<dbReference type="PROSITE" id="PS50192">
    <property type="entry name" value="T_SNARE"/>
    <property type="match status" value="1"/>
</dbReference>
<dbReference type="GO" id="GO:0005484">
    <property type="term" value="F:SNAP receptor activity"/>
    <property type="evidence" value="ECO:0007669"/>
    <property type="project" value="TreeGrafter"/>
</dbReference>
<evidence type="ECO:0000256" key="8">
    <source>
        <dbReference type="ARBA" id="ARBA00023136"/>
    </source>
</evidence>
<dbReference type="GO" id="GO:0005794">
    <property type="term" value="C:Golgi apparatus"/>
    <property type="evidence" value="ECO:0007669"/>
    <property type="project" value="TreeGrafter"/>
</dbReference>
<keyword evidence="5" id="KW-0653">Protein transport</keyword>
<dbReference type="GO" id="GO:0012507">
    <property type="term" value="C:ER to Golgi transport vesicle membrane"/>
    <property type="evidence" value="ECO:0007669"/>
    <property type="project" value="TreeGrafter"/>
</dbReference>
<evidence type="ECO:0000256" key="6">
    <source>
        <dbReference type="ARBA" id="ARBA00022989"/>
    </source>
</evidence>
<dbReference type="GO" id="GO:0005789">
    <property type="term" value="C:endoplasmic reticulum membrane"/>
    <property type="evidence" value="ECO:0007669"/>
    <property type="project" value="TreeGrafter"/>
</dbReference>
<protein>
    <recommendedName>
        <fullName evidence="10">t-SNARE coiled-coil homology domain-containing protein</fullName>
    </recommendedName>
</protein>
<evidence type="ECO:0000256" key="3">
    <source>
        <dbReference type="ARBA" id="ARBA00022448"/>
    </source>
</evidence>
<name>A0AAN7YYQ2_9MYCE</name>
<proteinExistence type="inferred from homology"/>
<evidence type="ECO:0000256" key="7">
    <source>
        <dbReference type="ARBA" id="ARBA00023054"/>
    </source>
</evidence>
<sequence>MSYILNSYIEEINETLSNIENKLNNRDYNNNNNNKEEIKNLFENVENDISLMKLEYNNTINKHDIKNDPVCKPVLSKYDQLKLQFNKSQLMSNDNCYGSYNNKSLQSSSNETKEKISNINKMMENNTKMIQSARQEISSMTNLATDINSTLHSQTQQMKNMEKKFDSIDSNIDKSSKTVDTMSKRWF</sequence>
<dbReference type="SUPFAM" id="SSF58038">
    <property type="entry name" value="SNARE fusion complex"/>
    <property type="match status" value="1"/>
</dbReference>
<dbReference type="GO" id="GO:0006906">
    <property type="term" value="P:vesicle fusion"/>
    <property type="evidence" value="ECO:0007669"/>
    <property type="project" value="TreeGrafter"/>
</dbReference>
<dbReference type="GO" id="GO:0031902">
    <property type="term" value="C:late endosome membrane"/>
    <property type="evidence" value="ECO:0007669"/>
    <property type="project" value="TreeGrafter"/>
</dbReference>